<dbReference type="STRING" id="46835.A0A504Z2X3"/>
<protein>
    <submittedName>
        <fullName evidence="3">Uncharacterized protein</fullName>
    </submittedName>
</protein>
<dbReference type="AlphaFoldDB" id="A0A504Z2X3"/>
<gene>
    <name evidence="3" type="ORF">FGIG_05255</name>
</gene>
<evidence type="ECO:0000313" key="4">
    <source>
        <dbReference type="Proteomes" id="UP000316759"/>
    </source>
</evidence>
<feature type="region of interest" description="Disordered" evidence="2">
    <location>
        <begin position="674"/>
        <end position="746"/>
    </location>
</feature>
<evidence type="ECO:0000256" key="2">
    <source>
        <dbReference type="SAM" id="MobiDB-lite"/>
    </source>
</evidence>
<proteinExistence type="predicted"/>
<organism evidence="3 4">
    <name type="scientific">Fasciola gigantica</name>
    <name type="common">Giant liver fluke</name>
    <dbReference type="NCBI Taxonomy" id="46835"/>
    <lineage>
        <taxon>Eukaryota</taxon>
        <taxon>Metazoa</taxon>
        <taxon>Spiralia</taxon>
        <taxon>Lophotrochozoa</taxon>
        <taxon>Platyhelminthes</taxon>
        <taxon>Trematoda</taxon>
        <taxon>Digenea</taxon>
        <taxon>Plagiorchiida</taxon>
        <taxon>Echinostomata</taxon>
        <taxon>Echinostomatoidea</taxon>
        <taxon>Fasciolidae</taxon>
        <taxon>Fasciola</taxon>
    </lineage>
</organism>
<sequence>MFMVRELSEQLFETKGELVEQEARLRQEMCEALNRQQVEFEQLYEDSWNAQEKLMMEKSNRRLQYYADLANKRSGMGKRPRMDDSDVSSDDDLSMNEFVSFHEGDATAQDSHFPLSTMASDISAVNRLDDVRHAVMIHEPSQGIRDAQDRIHELEGELADQRDVIENLSKERDQLRMEMTRLEFTYSQLHKQLNAIQTVEKTKPSYSSVAVQTSTPGVAYRHDVPTSPEHANLADSCSVLDDSAVSIHLPKLKIAANLKIGGQKFFDSYVSPEQQLRLNQTTESTSVCSQTPQTVIRLPPRITTGAALEDYHVDHLREENQQLLARLAQMRVCVQRVMDEKKEAEMELTRLQSQSVCIGAGDQSRMSEGLQSFLENESRIQQMETMEQLREQIYELEEQFATKHDALVRTETLCQQMQIENSELSERVLAQADELGRLNQEILDARTQHDTEMKATETKLAQEHEISVARLRQETDATMEVLRQRLMILESHLPDQDEAVQCEPELAVTVDCAMQTAVSPVHQRFSVSQQTSMQTSRHSVGLQVERSNETEFPNLGSPILPVHQCASAACIATYSRCKTSPKAEKHDPLLQETIGYEVNRSVATDATLQLSSPVQRNRLVSRKLRLRKGARHDTSSANMQSKRLPKLPSPISGVCISDSESDACKTPCVCGKENRRPTDDEACDADLDEEADDTKSSALRPLRRGTQKERTTVVDDSVIGTERRTRSTARKTAPGTTGSVQLASGVRGRKAHSAVVSGTRRLPPLAESTQLMPDSFFQDELDRAVNQACEDFQRREEYPAFKQPTTRQHPRRRR</sequence>
<dbReference type="EMBL" id="SUNJ01005062">
    <property type="protein sequence ID" value="TPP63930.1"/>
    <property type="molecule type" value="Genomic_DNA"/>
</dbReference>
<feature type="region of interest" description="Disordered" evidence="2">
    <location>
        <begin position="791"/>
        <end position="814"/>
    </location>
</feature>
<dbReference type="Proteomes" id="UP000316759">
    <property type="component" value="Unassembled WGS sequence"/>
</dbReference>
<comment type="caution">
    <text evidence="3">The sequence shown here is derived from an EMBL/GenBank/DDBJ whole genome shotgun (WGS) entry which is preliminary data.</text>
</comment>
<keyword evidence="1" id="KW-0175">Coiled coil</keyword>
<reference evidence="3 4" key="1">
    <citation type="submission" date="2019-04" db="EMBL/GenBank/DDBJ databases">
        <title>Annotation for the trematode Fasciola gigantica.</title>
        <authorList>
            <person name="Choi Y.-J."/>
        </authorList>
    </citation>
    <scope>NUCLEOTIDE SEQUENCE [LARGE SCALE GENOMIC DNA]</scope>
    <source>
        <strain evidence="3">Uganda_cow_1</strain>
    </source>
</reference>
<name>A0A504Z2X3_FASGI</name>
<keyword evidence="4" id="KW-1185">Reference proteome</keyword>
<feature type="compositionally biased region" description="Acidic residues" evidence="2">
    <location>
        <begin position="680"/>
        <end position="692"/>
    </location>
</feature>
<feature type="coiled-coil region" evidence="1">
    <location>
        <begin position="144"/>
        <end position="185"/>
    </location>
</feature>
<accession>A0A504Z2X3</accession>
<evidence type="ECO:0000256" key="1">
    <source>
        <dbReference type="SAM" id="Coils"/>
    </source>
</evidence>
<evidence type="ECO:0000313" key="3">
    <source>
        <dbReference type="EMBL" id="TPP63930.1"/>
    </source>
</evidence>
<feature type="coiled-coil region" evidence="1">
    <location>
        <begin position="379"/>
        <end position="427"/>
    </location>
</feature>
<feature type="region of interest" description="Disordered" evidence="2">
    <location>
        <begin position="627"/>
        <end position="646"/>
    </location>
</feature>
<dbReference type="OrthoDB" id="6288290at2759"/>